<keyword evidence="1" id="KW-1133">Transmembrane helix</keyword>
<feature type="transmembrane region" description="Helical" evidence="1">
    <location>
        <begin position="144"/>
        <end position="169"/>
    </location>
</feature>
<evidence type="ECO:0008006" key="4">
    <source>
        <dbReference type="Google" id="ProtNLM"/>
    </source>
</evidence>
<feature type="transmembrane region" description="Helical" evidence="1">
    <location>
        <begin position="33"/>
        <end position="56"/>
    </location>
</feature>
<keyword evidence="1" id="KW-0812">Transmembrane</keyword>
<accession>A0ABZ2X1F9</accession>
<proteinExistence type="predicted"/>
<keyword evidence="1" id="KW-0472">Membrane</keyword>
<feature type="transmembrane region" description="Helical" evidence="1">
    <location>
        <begin position="103"/>
        <end position="124"/>
    </location>
</feature>
<reference evidence="2 3" key="1">
    <citation type="submission" date="2024-04" db="EMBL/GenBank/DDBJ databases">
        <title>Complete genome sequence of Fusarium acuminatum.</title>
        <authorList>
            <person name="Lan B."/>
        </authorList>
    </citation>
    <scope>NUCLEOTIDE SEQUENCE [LARGE SCALE GENOMIC DNA]</scope>
    <source>
        <strain evidence="2">1A</strain>
    </source>
</reference>
<protein>
    <recommendedName>
        <fullName evidence="4">Integral membrane protein</fullName>
    </recommendedName>
</protein>
<feature type="transmembrane region" description="Helical" evidence="1">
    <location>
        <begin position="6"/>
        <end position="26"/>
    </location>
</feature>
<keyword evidence="3" id="KW-1185">Reference proteome</keyword>
<organism evidence="2 3">
    <name type="scientific">Fusarium acuminatum</name>
    <dbReference type="NCBI Taxonomy" id="5515"/>
    <lineage>
        <taxon>Eukaryota</taxon>
        <taxon>Fungi</taxon>
        <taxon>Dikarya</taxon>
        <taxon>Ascomycota</taxon>
        <taxon>Pezizomycotina</taxon>
        <taxon>Sordariomycetes</taxon>
        <taxon>Hypocreomycetidae</taxon>
        <taxon>Hypocreales</taxon>
        <taxon>Nectriaceae</taxon>
        <taxon>Fusarium</taxon>
        <taxon>Fusarium tricinctum species complex</taxon>
    </lineage>
</organism>
<gene>
    <name evidence="2" type="ORF">QYS62_007997</name>
</gene>
<dbReference type="Proteomes" id="UP001489902">
    <property type="component" value="Chromosome 4"/>
</dbReference>
<dbReference type="EMBL" id="CP151263">
    <property type="protein sequence ID" value="WZH46876.1"/>
    <property type="molecule type" value="Genomic_DNA"/>
</dbReference>
<evidence type="ECO:0000256" key="1">
    <source>
        <dbReference type="SAM" id="Phobius"/>
    </source>
</evidence>
<evidence type="ECO:0000313" key="2">
    <source>
        <dbReference type="EMBL" id="WZH46876.1"/>
    </source>
</evidence>
<name>A0ABZ2X1F9_9HYPO</name>
<feature type="transmembrane region" description="Helical" evidence="1">
    <location>
        <begin position="68"/>
        <end position="91"/>
    </location>
</feature>
<sequence length="327" mass="36884">MDYFEVCWSIFSTICLVNVVFGVLVCEITTFTVLAAVPIFSSAAGAIANGLCYYVYYLKNPVINEVVAAVFSDFFWLLQEASLLLYSYIILQRVLRPNQWRVFSTIFWALMVCTAITRVFIAIYRAKFLIEGEPEYEVIINYFHIGYFSFMAISECLSAYFLVVIFASATSSSMSAALKVGLLRYLTRSTEMRVAFLALIGVTRTIIHPFQTPGQKAVNIASQLDRFLYALFSSKLRFNEDRSIYTHSDQAGASNRYGLNTQTRCYTTRTNYASKMYGNENALDRNNSQEQIVPPGGSTRSGVSEVELEDMDVEGLVIRKTTEVTVT</sequence>
<evidence type="ECO:0000313" key="3">
    <source>
        <dbReference type="Proteomes" id="UP001489902"/>
    </source>
</evidence>